<keyword evidence="1" id="KW-0472">Membrane</keyword>
<dbReference type="EMBL" id="JAUSTN010000003">
    <property type="protein sequence ID" value="MDQ0274687.1"/>
    <property type="molecule type" value="Genomic_DNA"/>
</dbReference>
<dbReference type="InterPro" id="IPR008875">
    <property type="entry name" value="TraX"/>
</dbReference>
<feature type="transmembrane region" description="Helical" evidence="1">
    <location>
        <begin position="205"/>
        <end position="225"/>
    </location>
</feature>
<dbReference type="RefSeq" id="WP_023055854.1">
    <property type="nucleotide sequence ID" value="NZ_JAUSTN010000003.1"/>
</dbReference>
<evidence type="ECO:0000256" key="1">
    <source>
        <dbReference type="SAM" id="Phobius"/>
    </source>
</evidence>
<dbReference type="Proteomes" id="UP001236559">
    <property type="component" value="Unassembled WGS sequence"/>
</dbReference>
<accession>A0ABU0AV48</accession>
<keyword evidence="1" id="KW-0812">Transmembrane</keyword>
<comment type="caution">
    <text evidence="2">The sequence shown here is derived from an EMBL/GenBank/DDBJ whole genome shotgun (WGS) entry which is preliminary data.</text>
</comment>
<evidence type="ECO:0000313" key="2">
    <source>
        <dbReference type="EMBL" id="MDQ0274687.1"/>
    </source>
</evidence>
<feature type="transmembrane region" description="Helical" evidence="1">
    <location>
        <begin position="149"/>
        <end position="165"/>
    </location>
</feature>
<feature type="transmembrane region" description="Helical" evidence="1">
    <location>
        <begin position="124"/>
        <end position="143"/>
    </location>
</feature>
<protein>
    <recommendedName>
        <fullName evidence="4">TraX protein</fullName>
    </recommendedName>
</protein>
<sequence>MKFKTNAFFLKILAIVTMVIDHMTLALSSFLSDKIYFLGRGIGRISFPIFAYLIAQGFYKTKNRKKYLFRLFLVGFISEVPFDLLVFNNFFDLSYNNVFWTLSLGLFSLMSYDWVLSYFSDKDIFLRNLLSFIPFIACLFVSHFLKSDYGAFGVALIFLFGQVYFRKDLYFIPGLLIFLHTPLAAFSMPFIVLDDHSMGRKIPKLITYGFYPFHIILGLILRDFIF</sequence>
<name>A0ABU0AV48_9FIRM</name>
<feature type="transmembrane region" description="Helical" evidence="1">
    <location>
        <begin position="67"/>
        <end position="87"/>
    </location>
</feature>
<feature type="transmembrane region" description="Helical" evidence="1">
    <location>
        <begin position="12"/>
        <end position="31"/>
    </location>
</feature>
<feature type="transmembrane region" description="Helical" evidence="1">
    <location>
        <begin position="172"/>
        <end position="193"/>
    </location>
</feature>
<feature type="transmembrane region" description="Helical" evidence="1">
    <location>
        <begin position="93"/>
        <end position="112"/>
    </location>
</feature>
<evidence type="ECO:0000313" key="3">
    <source>
        <dbReference type="Proteomes" id="UP001236559"/>
    </source>
</evidence>
<reference evidence="2 3" key="1">
    <citation type="submission" date="2023-07" db="EMBL/GenBank/DDBJ databases">
        <title>Genomic Encyclopedia of Type Strains, Phase IV (KMG-IV): sequencing the most valuable type-strain genomes for metagenomic binning, comparative biology and taxonomic classification.</title>
        <authorList>
            <person name="Goeker M."/>
        </authorList>
    </citation>
    <scope>NUCLEOTIDE SEQUENCE [LARGE SCALE GENOMIC DNA]</scope>
    <source>
        <strain evidence="2 3">DSM 22616</strain>
    </source>
</reference>
<evidence type="ECO:0008006" key="4">
    <source>
        <dbReference type="Google" id="ProtNLM"/>
    </source>
</evidence>
<dbReference type="Pfam" id="PF05857">
    <property type="entry name" value="TraX"/>
    <property type="match status" value="1"/>
</dbReference>
<proteinExistence type="predicted"/>
<feature type="transmembrane region" description="Helical" evidence="1">
    <location>
        <begin position="37"/>
        <end position="55"/>
    </location>
</feature>
<keyword evidence="3" id="KW-1185">Reference proteome</keyword>
<gene>
    <name evidence="2" type="ORF">J2S72_000704</name>
</gene>
<keyword evidence="1" id="KW-1133">Transmembrane helix</keyword>
<organism evidence="2 3">
    <name type="scientific">Peptoniphilus koenoeneniae</name>
    <dbReference type="NCBI Taxonomy" id="507751"/>
    <lineage>
        <taxon>Bacteria</taxon>
        <taxon>Bacillati</taxon>
        <taxon>Bacillota</taxon>
        <taxon>Tissierellia</taxon>
        <taxon>Tissierellales</taxon>
        <taxon>Peptoniphilaceae</taxon>
        <taxon>Peptoniphilus</taxon>
    </lineage>
</organism>